<accession>Q6SL64</accession>
<feature type="domain" description="Cyanophage outer membrane protein-like beta-barrel" evidence="1">
    <location>
        <begin position="2"/>
        <end position="113"/>
    </location>
</feature>
<dbReference type="Pfam" id="PF24653">
    <property type="entry name" value="Phage_OMP"/>
    <property type="match status" value="1"/>
</dbReference>
<evidence type="ECO:0000259" key="1">
    <source>
        <dbReference type="Pfam" id="PF24653"/>
    </source>
</evidence>
<evidence type="ECO:0000313" key="2">
    <source>
        <dbReference type="EMBL" id="AAR19416.1"/>
    </source>
</evidence>
<reference evidence="2" key="1">
    <citation type="journal article" date="2004" name="Environ. Microbiol.">
        <title>The use of DGGE analyses to explore eastern Mediterranean and Red Sea marine picophytoplankton assemblages.</title>
        <authorList>
            <person name="Zeidner G."/>
            <person name="Beja O."/>
        </authorList>
    </citation>
    <scope>NUCLEOTIDE SEQUENCE</scope>
</reference>
<sequence>MKSIIIAGLLLGMAHGAQAAPYANVEANQSIVDGEVSTTIDLHVGTEGTFEGGSWYVQGGPTLVDGASEEVEMSGKAGGSMSVSDALSIYGELSFMTGEDLAVGTKAGVKYSF</sequence>
<proteinExistence type="predicted"/>
<dbReference type="InterPro" id="IPR056410">
    <property type="entry name" value="Phage_OMP"/>
</dbReference>
<name>Q6SL64_9VIRU</name>
<organism evidence="2">
    <name type="scientific">uncultured cyanophage</name>
    <dbReference type="NCBI Taxonomy" id="215796"/>
    <lineage>
        <taxon>Viruses</taxon>
        <taxon>environmental samples</taxon>
    </lineage>
</organism>
<dbReference type="EMBL" id="AY456121">
    <property type="protein sequence ID" value="AAR19416.1"/>
    <property type="molecule type" value="Genomic_DNA"/>
</dbReference>
<protein>
    <recommendedName>
        <fullName evidence="1">Cyanophage outer membrane protein-like beta-barrel domain-containing protein</fullName>
    </recommendedName>
</protein>